<sequence>MLLEELVFFGLGQASAEVFGDLDDKHEKRRMRPVERIWIQRVIATPLSVDSLDGSVVALDLLAGLGRSVTVIDHTHDRVHRAGYPLQGFAEQD</sequence>
<dbReference type="Proteomes" id="UP000050164">
    <property type="component" value="Unassembled WGS sequence"/>
</dbReference>
<evidence type="ECO:0000313" key="1">
    <source>
        <dbReference type="EMBL" id="CFE41725.1"/>
    </source>
</evidence>
<dbReference type="Proteomes" id="UP000046680">
    <property type="component" value="Unassembled WGS sequence"/>
</dbReference>
<dbReference type="Proteomes" id="UP000044938">
    <property type="component" value="Unassembled WGS sequence"/>
</dbReference>
<dbReference type="EMBL" id="CSAE01000976">
    <property type="protein sequence ID" value="COX15779.1"/>
    <property type="molecule type" value="Genomic_DNA"/>
</dbReference>
<evidence type="ECO:0000313" key="18">
    <source>
        <dbReference type="Proteomes" id="UP000046947"/>
    </source>
</evidence>
<evidence type="ECO:0000313" key="8">
    <source>
        <dbReference type="EMBL" id="COW86734.1"/>
    </source>
</evidence>
<evidence type="ECO:0000313" key="5">
    <source>
        <dbReference type="EMBL" id="CKT16370.1"/>
    </source>
</evidence>
<dbReference type="EMBL" id="CFOE01000464">
    <property type="protein sequence ID" value="CFE41725.1"/>
    <property type="molecule type" value="Genomic_DNA"/>
</dbReference>
<dbReference type="Proteomes" id="UP000049023">
    <property type="component" value="Unassembled WGS sequence"/>
</dbReference>
<evidence type="ECO:0000313" key="9">
    <source>
        <dbReference type="EMBL" id="COX15779.1"/>
    </source>
</evidence>
<dbReference type="EMBL" id="CSBK01001838">
    <property type="protein sequence ID" value="COZ20650.1"/>
    <property type="molecule type" value="Genomic_DNA"/>
</dbReference>
<dbReference type="Proteomes" id="UP000039021">
    <property type="component" value="Unassembled WGS sequence"/>
</dbReference>
<evidence type="ECO:0000313" key="4">
    <source>
        <dbReference type="EMBL" id="CKS73789.1"/>
    </source>
</evidence>
<gene>
    <name evidence="3" type="ORF">ERS007657_02778</name>
    <name evidence="6" type="ORF">ERS007661_02710</name>
    <name evidence="7" type="ORF">ERS007679_04383</name>
    <name evidence="1" type="ORF">ERS007681_03023</name>
    <name evidence="2" type="ORF">ERS007688_04139</name>
    <name evidence="9" type="ORF">ERS007703_04845</name>
    <name evidence="8" type="ORF">ERS007720_03441</name>
    <name evidence="11" type="ORF">ERS007739_03504</name>
    <name evidence="10" type="ORF">ERS007741_04430</name>
    <name evidence="4" type="ORF">ERS027659_03503</name>
    <name evidence="5" type="ORF">ERS027661_04011</name>
</gene>
<dbReference type="EMBL" id="CSAD01001091">
    <property type="protein sequence ID" value="COW84456.1"/>
    <property type="molecule type" value="Genomic_DNA"/>
</dbReference>
<dbReference type="Proteomes" id="UP000048600">
    <property type="component" value="Unassembled WGS sequence"/>
</dbReference>
<evidence type="ECO:0000313" key="17">
    <source>
        <dbReference type="Proteomes" id="UP000046680"/>
    </source>
</evidence>
<evidence type="ECO:0000313" key="2">
    <source>
        <dbReference type="EMBL" id="CFE78863.1"/>
    </source>
</evidence>
<dbReference type="Proteomes" id="UP000045842">
    <property type="component" value="Unassembled WGS sequence"/>
</dbReference>
<evidence type="ECO:0000313" key="6">
    <source>
        <dbReference type="EMBL" id="CNV56659.1"/>
    </source>
</evidence>
<evidence type="ECO:0000313" key="3">
    <source>
        <dbReference type="EMBL" id="CFR89533.1"/>
    </source>
</evidence>
<reference evidence="12 13" key="3">
    <citation type="submission" date="2015-03" db="EMBL/GenBank/DDBJ databases">
        <authorList>
            <consortium name="Pathogen Informatics"/>
        </authorList>
    </citation>
    <scope>NUCLEOTIDE SEQUENCE [LARGE SCALE GENOMIC DNA]</scope>
    <source>
        <strain evidence="4 22">Bir 185</strain>
        <strain evidence="5 21">Bir 187</strain>
        <strain evidence="3 17">C09601061</strain>
        <strain evidence="6 14">D00501624</strain>
        <strain evidence="7 16">G09801536</strain>
        <strain evidence="1 19">G09901357</strain>
        <strain evidence="2 18">H09601792</strain>
        <strain evidence="12">K00500041</strain>
        <strain evidence="8 15">M09401471</strain>
        <strain evidence="13">N09902308</strain>
        <strain evidence="10 20">P00601463</strain>
    </source>
</reference>
<dbReference type="EMBL" id="CGCX01001149">
    <property type="protein sequence ID" value="CFR89533.1"/>
    <property type="molecule type" value="Genomic_DNA"/>
</dbReference>
<evidence type="ECO:0000313" key="10">
    <source>
        <dbReference type="EMBL" id="COX46385.1"/>
    </source>
</evidence>
<evidence type="ECO:0000313" key="22">
    <source>
        <dbReference type="Proteomes" id="UP000050164"/>
    </source>
</evidence>
<reference evidence="9" key="1">
    <citation type="submission" date="2015-03" db="EMBL/GenBank/DDBJ databases">
        <authorList>
            <person name="Murphy D."/>
        </authorList>
    </citation>
    <scope>NUCLEOTIDE SEQUENCE [LARGE SCALE GENOMIC DNA]</scope>
    <source>
        <strain evidence="9">K00500041</strain>
    </source>
</reference>
<dbReference type="EMBL" id="CSAJ01000551">
    <property type="protein sequence ID" value="COW86734.1"/>
    <property type="molecule type" value="Genomic_DNA"/>
</dbReference>
<organism evidence="9 12">
    <name type="scientific">Mycobacterium tuberculosis</name>
    <dbReference type="NCBI Taxonomy" id="1773"/>
    <lineage>
        <taxon>Bacteria</taxon>
        <taxon>Bacillati</taxon>
        <taxon>Actinomycetota</taxon>
        <taxon>Actinomycetes</taxon>
        <taxon>Mycobacteriales</taxon>
        <taxon>Mycobacteriaceae</taxon>
        <taxon>Mycobacterium</taxon>
        <taxon>Mycobacterium tuberculosis complex</taxon>
    </lineage>
</organism>
<evidence type="ECO:0000313" key="7">
    <source>
        <dbReference type="EMBL" id="COW84456.1"/>
    </source>
</evidence>
<dbReference type="AlphaFoldDB" id="A0A0U0TG40"/>
<dbReference type="EMBL" id="CQQC01001011">
    <property type="protein sequence ID" value="CNV56659.1"/>
    <property type="molecule type" value="Genomic_DNA"/>
</dbReference>
<dbReference type="Proteomes" id="UP000046947">
    <property type="component" value="Unassembled WGS sequence"/>
</dbReference>
<dbReference type="Proteomes" id="UP000038802">
    <property type="component" value="Unassembled WGS sequence"/>
</dbReference>
<evidence type="ECO:0000313" key="20">
    <source>
        <dbReference type="Proteomes" id="UP000048600"/>
    </source>
</evidence>
<dbReference type="Proteomes" id="UP000048289">
    <property type="component" value="Unassembled WGS sequence"/>
</dbReference>
<name>A0A0U0TG40_MYCTX</name>
<dbReference type="EMBL" id="CFOH01001099">
    <property type="protein sequence ID" value="CFE78863.1"/>
    <property type="molecule type" value="Genomic_DNA"/>
</dbReference>
<evidence type="ECO:0000313" key="14">
    <source>
        <dbReference type="Proteomes" id="UP000039217"/>
    </source>
</evidence>
<evidence type="ECO:0000313" key="19">
    <source>
        <dbReference type="Proteomes" id="UP000048289"/>
    </source>
</evidence>
<evidence type="ECO:0000313" key="11">
    <source>
        <dbReference type="EMBL" id="COZ20650.1"/>
    </source>
</evidence>
<evidence type="ECO:0000313" key="15">
    <source>
        <dbReference type="Proteomes" id="UP000044938"/>
    </source>
</evidence>
<proteinExistence type="predicted"/>
<accession>A0A0U0TG40</accession>
<evidence type="ECO:0000313" key="16">
    <source>
        <dbReference type="Proteomes" id="UP000045842"/>
    </source>
</evidence>
<protein>
    <submittedName>
        <fullName evidence="9">Uncharacterized protein</fullName>
    </submittedName>
</protein>
<dbReference type="EMBL" id="CNFU01001202">
    <property type="protein sequence ID" value="CKT16370.1"/>
    <property type="molecule type" value="Genomic_DNA"/>
</dbReference>
<dbReference type="Proteomes" id="UP000039217">
    <property type="component" value="Unassembled WGS sequence"/>
</dbReference>
<evidence type="ECO:0000313" key="12">
    <source>
        <dbReference type="Proteomes" id="UP000038802"/>
    </source>
</evidence>
<dbReference type="EMBL" id="CNFT01001024">
    <property type="protein sequence ID" value="CKS73789.1"/>
    <property type="molecule type" value="Genomic_DNA"/>
</dbReference>
<evidence type="ECO:0000313" key="13">
    <source>
        <dbReference type="Proteomes" id="UP000039021"/>
    </source>
</evidence>
<reference evidence="11" key="2">
    <citation type="submission" date="2015-03" db="EMBL/GenBank/DDBJ databases">
        <authorList>
            <consortium name="Pathogen Informatics"/>
            <person name="Murphy D."/>
        </authorList>
    </citation>
    <scope>NUCLEOTIDE SEQUENCE</scope>
    <source>
        <strain evidence="11">N09902308</strain>
    </source>
</reference>
<evidence type="ECO:0000313" key="21">
    <source>
        <dbReference type="Proteomes" id="UP000049023"/>
    </source>
</evidence>
<dbReference type="EMBL" id="CHKL01000928">
    <property type="protein sequence ID" value="COX46385.1"/>
    <property type="molecule type" value="Genomic_DNA"/>
</dbReference>